<keyword evidence="2" id="KW-1185">Reference proteome</keyword>
<sequence length="62" mass="6914">MKIILKFELTDGNEKENFGNVWSSIEIARGCHGNDYPAVLYADASIYAAVGIRFDSAFFSYS</sequence>
<proteinExistence type="predicted"/>
<evidence type="ECO:0000313" key="2">
    <source>
        <dbReference type="Proteomes" id="UP001285921"/>
    </source>
</evidence>
<accession>A0ABQ6NPP5</accession>
<evidence type="ECO:0000313" key="1">
    <source>
        <dbReference type="EMBL" id="GMK47051.1"/>
    </source>
</evidence>
<dbReference type="Proteomes" id="UP001285921">
    <property type="component" value="Unassembled WGS sequence"/>
</dbReference>
<organism evidence="1 2">
    <name type="scientific">Paenibacillus glycanilyticus</name>
    <dbReference type="NCBI Taxonomy" id="126569"/>
    <lineage>
        <taxon>Bacteria</taxon>
        <taxon>Bacillati</taxon>
        <taxon>Bacillota</taxon>
        <taxon>Bacilli</taxon>
        <taxon>Bacillales</taxon>
        <taxon>Paenibacillaceae</taxon>
        <taxon>Paenibacillus</taxon>
    </lineage>
</organism>
<dbReference type="EMBL" id="BTCL01000016">
    <property type="protein sequence ID" value="GMK47051.1"/>
    <property type="molecule type" value="Genomic_DNA"/>
</dbReference>
<reference evidence="1 2" key="1">
    <citation type="submission" date="2023-05" db="EMBL/GenBank/DDBJ databases">
        <title>Draft genome of Paenibacillus sp. CCS26.</title>
        <authorList>
            <person name="Akita H."/>
            <person name="Shinto Y."/>
            <person name="Kimura Z."/>
        </authorList>
    </citation>
    <scope>NUCLEOTIDE SEQUENCE [LARGE SCALE GENOMIC DNA]</scope>
    <source>
        <strain evidence="1 2">CCS26</strain>
    </source>
</reference>
<name>A0ABQ6NPP5_9BACL</name>
<gene>
    <name evidence="1" type="ORF">PghCCS26_41800</name>
</gene>
<protein>
    <submittedName>
        <fullName evidence="1">Uncharacterized protein</fullName>
    </submittedName>
</protein>
<comment type="caution">
    <text evidence="1">The sequence shown here is derived from an EMBL/GenBank/DDBJ whole genome shotgun (WGS) entry which is preliminary data.</text>
</comment>